<protein>
    <submittedName>
        <fullName evidence="1">Uncharacterized protein</fullName>
    </submittedName>
</protein>
<dbReference type="RefSeq" id="WP_283765074.1">
    <property type="nucleotide sequence ID" value="NZ_JAQOSO010000003.1"/>
</dbReference>
<name>A0ABT7B0J6_9CYAN</name>
<reference evidence="1 2" key="1">
    <citation type="submission" date="2023-01" db="EMBL/GenBank/DDBJ databases">
        <title>Novel diversity within Roseofilum (Cyanobacteria; Desertifilaceae) from marine benthic mats with descriptions of four novel species.</title>
        <authorList>
            <person name="Wang Y."/>
            <person name="Berthold D.E."/>
            <person name="Hu J."/>
            <person name="Lefler F.W."/>
            <person name="Laughinghouse H.D. IV."/>
        </authorList>
    </citation>
    <scope>NUCLEOTIDE SEQUENCE [LARGE SCALE GENOMIC DNA]</scope>
    <source>
        <strain evidence="1 2">BLCC-M114</strain>
    </source>
</reference>
<comment type="caution">
    <text evidence="1">The sequence shown here is derived from an EMBL/GenBank/DDBJ whole genome shotgun (WGS) entry which is preliminary data.</text>
</comment>
<evidence type="ECO:0000313" key="1">
    <source>
        <dbReference type="EMBL" id="MDJ1172692.1"/>
    </source>
</evidence>
<proteinExistence type="predicted"/>
<evidence type="ECO:0000313" key="2">
    <source>
        <dbReference type="Proteomes" id="UP001235849"/>
    </source>
</evidence>
<accession>A0ABT7B0J6</accession>
<sequence length="180" mass="21165">MPLIRHLVTHIASYFQARSLRKQYQYHQLDREETRRDIVHFSITENSGLQVYWKSLKAGVSVAVIFCTFEYEALRFDCFLSGKGHFHLQLMECQDKCKEHLLMAESIVEEQIDRAIFELENNLYYYLQRHPDRRVRVLKVERSQLKAATQSARAKMLQDLQTIKTDGIKSNPIQIANSDS</sequence>
<dbReference type="EMBL" id="JAQOSO010000003">
    <property type="protein sequence ID" value="MDJ1172692.1"/>
    <property type="molecule type" value="Genomic_DNA"/>
</dbReference>
<dbReference type="Proteomes" id="UP001235849">
    <property type="component" value="Unassembled WGS sequence"/>
</dbReference>
<gene>
    <name evidence="1" type="ORF">PMG25_01130</name>
</gene>
<organism evidence="1 2">
    <name type="scientific">Roseofilum capinflatum BLCC-M114</name>
    <dbReference type="NCBI Taxonomy" id="3022440"/>
    <lineage>
        <taxon>Bacteria</taxon>
        <taxon>Bacillati</taxon>
        <taxon>Cyanobacteriota</taxon>
        <taxon>Cyanophyceae</taxon>
        <taxon>Desertifilales</taxon>
        <taxon>Desertifilaceae</taxon>
        <taxon>Roseofilum</taxon>
        <taxon>Roseofilum capinflatum</taxon>
    </lineage>
</organism>
<keyword evidence="2" id="KW-1185">Reference proteome</keyword>